<dbReference type="InterPro" id="IPR013103">
    <property type="entry name" value="RVT_2"/>
</dbReference>
<reference evidence="2" key="1">
    <citation type="submission" date="2021-03" db="EMBL/GenBank/DDBJ databases">
        <title>Draft genome sequence of rust myrtle Austropuccinia psidii MF-1, a brazilian biotype.</title>
        <authorList>
            <person name="Quecine M.C."/>
            <person name="Pachon D.M.R."/>
            <person name="Bonatelli M.L."/>
            <person name="Correr F.H."/>
            <person name="Franceschini L.M."/>
            <person name="Leite T.F."/>
            <person name="Margarido G.R.A."/>
            <person name="Almeida C.A."/>
            <person name="Ferrarezi J.A."/>
            <person name="Labate C.A."/>
        </authorList>
    </citation>
    <scope>NUCLEOTIDE SEQUENCE</scope>
    <source>
        <strain evidence="2">MF-1</strain>
    </source>
</reference>
<feature type="domain" description="Reverse transcriptase Ty1/copia-type" evidence="1">
    <location>
        <begin position="118"/>
        <end position="355"/>
    </location>
</feature>
<sequence length="405" mass="46578">MTIVNCEPNQSPLEPCATLSSPYHIPLPQKKGYTYVPHYHNSLKDISSNISRDNITTEPRIQSNPPKVATPPRDADEDLYLNKEVLVKQAFQDPNESKHWKEVMDKEFESLTSKKTGTLVPPLSTDKVIGGMWRLVQKKNKFGKILKYKARWVFFRNHQEHMVNYYETYSAVARLESFKILPSLMVNRKYSAYQFDVETAFLYGEMDAPNYLSQAADYEVPGKETWVWKLNKSLYRTKQAPRQCKAHLVSTLRKLDLVSADTDECLFFNTDRTLFLHIHVDDAFIIGETAEIIENFLTQLSKLYSIKTNKKPSQHLGYTLSWQQNGSVILHQQDFCSKILEELNISSSNSIITPAPENIHNVVAQVSAPFSNLTMQKEIGMLNFLTLHTRPNIMFTTNLLSQFTN</sequence>
<name>A0A9Q3C1F1_9BASI</name>
<protein>
    <recommendedName>
        <fullName evidence="1">Reverse transcriptase Ty1/copia-type domain-containing protein</fullName>
    </recommendedName>
</protein>
<organism evidence="2 3">
    <name type="scientific">Austropuccinia psidii MF-1</name>
    <dbReference type="NCBI Taxonomy" id="1389203"/>
    <lineage>
        <taxon>Eukaryota</taxon>
        <taxon>Fungi</taxon>
        <taxon>Dikarya</taxon>
        <taxon>Basidiomycota</taxon>
        <taxon>Pucciniomycotina</taxon>
        <taxon>Pucciniomycetes</taxon>
        <taxon>Pucciniales</taxon>
        <taxon>Sphaerophragmiaceae</taxon>
        <taxon>Austropuccinia</taxon>
    </lineage>
</organism>
<dbReference type="Proteomes" id="UP000765509">
    <property type="component" value="Unassembled WGS sequence"/>
</dbReference>
<gene>
    <name evidence="2" type="ORF">O181_014680</name>
</gene>
<dbReference type="Pfam" id="PF07727">
    <property type="entry name" value="RVT_2"/>
    <property type="match status" value="1"/>
</dbReference>
<evidence type="ECO:0000313" key="3">
    <source>
        <dbReference type="Proteomes" id="UP000765509"/>
    </source>
</evidence>
<proteinExistence type="predicted"/>
<evidence type="ECO:0000259" key="1">
    <source>
        <dbReference type="Pfam" id="PF07727"/>
    </source>
</evidence>
<comment type="caution">
    <text evidence="2">The sequence shown here is derived from an EMBL/GenBank/DDBJ whole genome shotgun (WGS) entry which is preliminary data.</text>
</comment>
<evidence type="ECO:0000313" key="2">
    <source>
        <dbReference type="EMBL" id="MBW0474965.1"/>
    </source>
</evidence>
<dbReference type="OrthoDB" id="2787706at2759"/>
<dbReference type="AlphaFoldDB" id="A0A9Q3C1F1"/>
<keyword evidence="3" id="KW-1185">Reference proteome</keyword>
<dbReference type="EMBL" id="AVOT02003938">
    <property type="protein sequence ID" value="MBW0474965.1"/>
    <property type="molecule type" value="Genomic_DNA"/>
</dbReference>
<accession>A0A9Q3C1F1</accession>